<dbReference type="UniPathway" id="UPA00060">
    <property type="reaction ID" value="UER00141"/>
</dbReference>
<evidence type="ECO:0000256" key="7">
    <source>
        <dbReference type="ARBA" id="ARBA00047851"/>
    </source>
</evidence>
<dbReference type="GO" id="GO:0005737">
    <property type="term" value="C:cytoplasm"/>
    <property type="evidence" value="ECO:0007669"/>
    <property type="project" value="TreeGrafter"/>
</dbReference>
<keyword evidence="3 9" id="KW-0479">Metal-binding</keyword>
<evidence type="ECO:0000256" key="6">
    <source>
        <dbReference type="ARBA" id="ARBA00047334"/>
    </source>
</evidence>
<accession>A0A1I2DGE0</accession>
<comment type="cofactor">
    <cofactor evidence="9">
        <name>Mg(2+)</name>
        <dbReference type="ChEBI" id="CHEBI:18420"/>
    </cofactor>
    <text evidence="9">Binds 1 Mg(2+) ion per subunit.</text>
</comment>
<sequence>MKRETLSLYFIMGSNNTSEDPLIVLEQAIMGGVTCFQYREKGSGALTGIEKEKLGRELMSVCRKYQVPFIVNDDVDLAIKLKADGVHTGQDDQPLEEVKKMIPSSMITGVSAKTLDEAREAEKQGADYIGVGPMFATKTKEDAEAPVGPSTIQQLRRQKITLPIVGIGGIEVGNAQQVIDAGADGISLISAISQAKDPEQAARLLRESISF</sequence>
<dbReference type="EC" id="2.5.1.3" evidence="9"/>
<feature type="binding site" evidence="9">
    <location>
        <position position="73"/>
    </location>
    <ligand>
        <name>Mg(2+)</name>
        <dbReference type="ChEBI" id="CHEBI:18420"/>
    </ligand>
</feature>
<organism evidence="13 14">
    <name type="scientific">Alteribacillus iranensis</name>
    <dbReference type="NCBI Taxonomy" id="930128"/>
    <lineage>
        <taxon>Bacteria</taxon>
        <taxon>Bacillati</taxon>
        <taxon>Bacillota</taxon>
        <taxon>Bacilli</taxon>
        <taxon>Bacillales</taxon>
        <taxon>Bacillaceae</taxon>
        <taxon>Alteribacillus</taxon>
    </lineage>
</organism>
<dbReference type="InterPro" id="IPR022998">
    <property type="entry name" value="ThiamineP_synth_TenI"/>
</dbReference>
<name>A0A1I2DGE0_9BACI</name>
<dbReference type="GO" id="GO:0000287">
    <property type="term" value="F:magnesium ion binding"/>
    <property type="evidence" value="ECO:0007669"/>
    <property type="project" value="UniProtKB-UniRule"/>
</dbReference>
<dbReference type="NCBIfam" id="TIGR00693">
    <property type="entry name" value="thiE"/>
    <property type="match status" value="1"/>
</dbReference>
<dbReference type="InterPro" id="IPR036206">
    <property type="entry name" value="ThiamineP_synth_sf"/>
</dbReference>
<dbReference type="Pfam" id="PF02581">
    <property type="entry name" value="TMP-TENI"/>
    <property type="match status" value="1"/>
</dbReference>
<dbReference type="GO" id="GO:0009228">
    <property type="term" value="P:thiamine biosynthetic process"/>
    <property type="evidence" value="ECO:0007669"/>
    <property type="project" value="UniProtKB-KW"/>
</dbReference>
<dbReference type="EMBL" id="FONT01000004">
    <property type="protein sequence ID" value="SFE79431.1"/>
    <property type="molecule type" value="Genomic_DNA"/>
</dbReference>
<dbReference type="PANTHER" id="PTHR20857:SF15">
    <property type="entry name" value="THIAMINE-PHOSPHATE SYNTHASE"/>
    <property type="match status" value="1"/>
</dbReference>
<comment type="catalytic activity">
    <reaction evidence="7 9 10">
        <text>2-(2-carboxy-4-methylthiazol-5-yl)ethyl phosphate + 4-amino-2-methyl-5-(diphosphooxymethyl)pyrimidine + 2 H(+) = thiamine phosphate + CO2 + diphosphate</text>
        <dbReference type="Rhea" id="RHEA:47848"/>
        <dbReference type="ChEBI" id="CHEBI:15378"/>
        <dbReference type="ChEBI" id="CHEBI:16526"/>
        <dbReference type="ChEBI" id="CHEBI:33019"/>
        <dbReference type="ChEBI" id="CHEBI:37575"/>
        <dbReference type="ChEBI" id="CHEBI:57841"/>
        <dbReference type="ChEBI" id="CHEBI:62890"/>
        <dbReference type="EC" id="2.5.1.3"/>
    </reaction>
</comment>
<keyword evidence="4 9" id="KW-0460">Magnesium</keyword>
<keyword evidence="2 9" id="KW-0808">Transferase</keyword>
<dbReference type="AlphaFoldDB" id="A0A1I2DGE0"/>
<evidence type="ECO:0000256" key="4">
    <source>
        <dbReference type="ARBA" id="ARBA00022842"/>
    </source>
</evidence>
<feature type="binding site" evidence="9">
    <location>
        <position position="140"/>
    </location>
    <ligand>
        <name>4-amino-2-methyl-5-(diphosphooxymethyl)pyrimidine</name>
        <dbReference type="ChEBI" id="CHEBI:57841"/>
    </ligand>
</feature>
<dbReference type="InterPro" id="IPR013785">
    <property type="entry name" value="Aldolase_TIM"/>
</dbReference>
<gene>
    <name evidence="9" type="primary">thiE</name>
    <name evidence="13" type="ORF">SAMN05192532_10452</name>
</gene>
<evidence type="ECO:0000256" key="1">
    <source>
        <dbReference type="ARBA" id="ARBA00005165"/>
    </source>
</evidence>
<dbReference type="FunFam" id="3.20.20.70:FF:000096">
    <property type="entry name" value="Thiamine-phosphate synthase"/>
    <property type="match status" value="1"/>
</dbReference>
<evidence type="ECO:0000256" key="2">
    <source>
        <dbReference type="ARBA" id="ARBA00022679"/>
    </source>
</evidence>
<evidence type="ECO:0000256" key="3">
    <source>
        <dbReference type="ARBA" id="ARBA00022723"/>
    </source>
</evidence>
<dbReference type="InterPro" id="IPR034291">
    <property type="entry name" value="TMP_synthase"/>
</dbReference>
<dbReference type="STRING" id="930128.SAMN05192532_10452"/>
<feature type="binding site" evidence="9">
    <location>
        <position position="111"/>
    </location>
    <ligand>
        <name>4-amino-2-methyl-5-(diphosphooxymethyl)pyrimidine</name>
        <dbReference type="ChEBI" id="CHEBI:57841"/>
    </ligand>
</feature>
<comment type="function">
    <text evidence="9">Condenses 4-methyl-5-(beta-hydroxyethyl)thiazole monophosphate (THZ-P) and 2-methyl-4-amino-5-hydroxymethyl pyrimidine pyrophosphate (HMP-PP) to form thiamine monophosphate (TMP).</text>
</comment>
<feature type="binding site" evidence="9">
    <location>
        <begin position="189"/>
        <end position="190"/>
    </location>
    <ligand>
        <name>2-[(2R,5Z)-2-carboxy-4-methylthiazol-5(2H)-ylidene]ethyl phosphate</name>
        <dbReference type="ChEBI" id="CHEBI:62899"/>
    </ligand>
</feature>
<dbReference type="OrthoDB" id="9812206at2"/>
<dbReference type="RefSeq" id="WP_091661128.1">
    <property type="nucleotide sequence ID" value="NZ_FONT01000004.1"/>
</dbReference>
<dbReference type="HAMAP" id="MF_00097">
    <property type="entry name" value="TMP_synthase"/>
    <property type="match status" value="1"/>
</dbReference>
<comment type="catalytic activity">
    <reaction evidence="8 9 10">
        <text>2-[(2R,5Z)-2-carboxy-4-methylthiazol-5(2H)-ylidene]ethyl phosphate + 4-amino-2-methyl-5-(diphosphooxymethyl)pyrimidine + 2 H(+) = thiamine phosphate + CO2 + diphosphate</text>
        <dbReference type="Rhea" id="RHEA:47844"/>
        <dbReference type="ChEBI" id="CHEBI:15378"/>
        <dbReference type="ChEBI" id="CHEBI:16526"/>
        <dbReference type="ChEBI" id="CHEBI:33019"/>
        <dbReference type="ChEBI" id="CHEBI:37575"/>
        <dbReference type="ChEBI" id="CHEBI:57841"/>
        <dbReference type="ChEBI" id="CHEBI:62899"/>
        <dbReference type="EC" id="2.5.1.3"/>
    </reaction>
</comment>
<comment type="similarity">
    <text evidence="9 10">Belongs to the thiamine-phosphate synthase family.</text>
</comment>
<dbReference type="PANTHER" id="PTHR20857">
    <property type="entry name" value="THIAMINE-PHOSPHATE PYROPHOSPHORYLASE"/>
    <property type="match status" value="1"/>
</dbReference>
<dbReference type="SUPFAM" id="SSF51391">
    <property type="entry name" value="Thiamin phosphate synthase"/>
    <property type="match status" value="1"/>
</dbReference>
<feature type="binding site" evidence="9">
    <location>
        <begin position="37"/>
        <end position="41"/>
    </location>
    <ligand>
        <name>4-amino-2-methyl-5-(diphosphooxymethyl)pyrimidine</name>
        <dbReference type="ChEBI" id="CHEBI:57841"/>
    </ligand>
</feature>
<reference evidence="13 14" key="1">
    <citation type="submission" date="2016-10" db="EMBL/GenBank/DDBJ databases">
        <authorList>
            <person name="de Groot N.N."/>
        </authorList>
    </citation>
    <scope>NUCLEOTIDE SEQUENCE [LARGE SCALE GENOMIC DNA]</scope>
    <source>
        <strain evidence="13 14">DSM 23995</strain>
    </source>
</reference>
<keyword evidence="5 9" id="KW-0784">Thiamine biosynthesis</keyword>
<dbReference type="CDD" id="cd00564">
    <property type="entry name" value="TMP_TenI"/>
    <property type="match status" value="1"/>
</dbReference>
<evidence type="ECO:0000256" key="5">
    <source>
        <dbReference type="ARBA" id="ARBA00022977"/>
    </source>
</evidence>
<comment type="pathway">
    <text evidence="1 9 11">Cofactor biosynthesis; thiamine diphosphate biosynthesis; thiamine phosphate from 4-amino-2-methyl-5-diphosphomethylpyrimidine and 4-methyl-5-(2-phosphoethyl)-thiazole: step 1/1.</text>
</comment>
<dbReference type="Gene3D" id="3.20.20.70">
    <property type="entry name" value="Aldolase class I"/>
    <property type="match status" value="1"/>
</dbReference>
<evidence type="ECO:0000313" key="13">
    <source>
        <dbReference type="EMBL" id="SFE79431.1"/>
    </source>
</evidence>
<dbReference type="Proteomes" id="UP000199516">
    <property type="component" value="Unassembled WGS sequence"/>
</dbReference>
<feature type="binding site" evidence="9">
    <location>
        <position position="72"/>
    </location>
    <ligand>
        <name>4-amino-2-methyl-5-(diphosphooxymethyl)pyrimidine</name>
        <dbReference type="ChEBI" id="CHEBI:57841"/>
    </ligand>
</feature>
<proteinExistence type="inferred from homology"/>
<evidence type="ECO:0000256" key="9">
    <source>
        <dbReference type="HAMAP-Rule" id="MF_00097"/>
    </source>
</evidence>
<evidence type="ECO:0000259" key="12">
    <source>
        <dbReference type="Pfam" id="PF02581"/>
    </source>
</evidence>
<feature type="binding site" evidence="9">
    <location>
        <position position="92"/>
    </location>
    <ligand>
        <name>Mg(2+)</name>
        <dbReference type="ChEBI" id="CHEBI:18420"/>
    </ligand>
</feature>
<evidence type="ECO:0000313" key="14">
    <source>
        <dbReference type="Proteomes" id="UP000199516"/>
    </source>
</evidence>
<evidence type="ECO:0000256" key="8">
    <source>
        <dbReference type="ARBA" id="ARBA00047883"/>
    </source>
</evidence>
<feature type="binding site" evidence="9">
    <location>
        <position position="169"/>
    </location>
    <ligand>
        <name>2-[(2R,5Z)-2-carboxy-4-methylthiazol-5(2H)-ylidene]ethyl phosphate</name>
        <dbReference type="ChEBI" id="CHEBI:62899"/>
    </ligand>
</feature>
<feature type="domain" description="Thiamine phosphate synthase/TenI" evidence="12">
    <location>
        <begin position="8"/>
        <end position="192"/>
    </location>
</feature>
<evidence type="ECO:0000256" key="11">
    <source>
        <dbReference type="RuleBase" id="RU004253"/>
    </source>
</evidence>
<comment type="catalytic activity">
    <reaction evidence="6 9 10">
        <text>4-methyl-5-(2-phosphooxyethyl)-thiazole + 4-amino-2-methyl-5-(diphosphooxymethyl)pyrimidine + H(+) = thiamine phosphate + diphosphate</text>
        <dbReference type="Rhea" id="RHEA:22328"/>
        <dbReference type="ChEBI" id="CHEBI:15378"/>
        <dbReference type="ChEBI" id="CHEBI:33019"/>
        <dbReference type="ChEBI" id="CHEBI:37575"/>
        <dbReference type="ChEBI" id="CHEBI:57841"/>
        <dbReference type="ChEBI" id="CHEBI:58296"/>
        <dbReference type="EC" id="2.5.1.3"/>
    </reaction>
</comment>
<dbReference type="GO" id="GO:0004789">
    <property type="term" value="F:thiamine-phosphate diphosphorylase activity"/>
    <property type="evidence" value="ECO:0007669"/>
    <property type="project" value="UniProtKB-UniRule"/>
</dbReference>
<dbReference type="GO" id="GO:0009229">
    <property type="term" value="P:thiamine diphosphate biosynthetic process"/>
    <property type="evidence" value="ECO:0007669"/>
    <property type="project" value="UniProtKB-UniRule"/>
</dbReference>
<evidence type="ECO:0000256" key="10">
    <source>
        <dbReference type="RuleBase" id="RU003826"/>
    </source>
</evidence>
<keyword evidence="14" id="KW-1185">Reference proteome</keyword>
<protein>
    <recommendedName>
        <fullName evidence="9">Thiamine-phosphate synthase</fullName>
        <shortName evidence="9">TP synthase</shortName>
        <shortName evidence="9">TPS</shortName>
        <ecNumber evidence="9">2.5.1.3</ecNumber>
    </recommendedName>
    <alternativeName>
        <fullName evidence="9">Thiamine-phosphate pyrophosphorylase</fullName>
        <shortName evidence="9">TMP pyrophosphorylase</shortName>
        <shortName evidence="9">TMP-PPase</shortName>
    </alternativeName>
</protein>
<feature type="binding site" evidence="9">
    <location>
        <begin position="137"/>
        <end position="139"/>
    </location>
    <ligand>
        <name>2-[(2R,5Z)-2-carboxy-4-methylthiazol-5(2H)-ylidene]ethyl phosphate</name>
        <dbReference type="ChEBI" id="CHEBI:62899"/>
    </ligand>
</feature>